<keyword evidence="6" id="KW-0808">Transferase</keyword>
<dbReference type="GO" id="GO:0046872">
    <property type="term" value="F:metal ion binding"/>
    <property type="evidence" value="ECO:0007669"/>
    <property type="project" value="UniProtKB-KW"/>
</dbReference>
<dbReference type="InterPro" id="IPR011004">
    <property type="entry name" value="Trimer_LpxA-like_sf"/>
</dbReference>
<dbReference type="EMBL" id="CAUYUE010000003">
    <property type="protein sequence ID" value="CAK0758685.1"/>
    <property type="molecule type" value="Genomic_DNA"/>
</dbReference>
<evidence type="ECO:0000256" key="1">
    <source>
        <dbReference type="ARBA" id="ARBA00001946"/>
    </source>
</evidence>
<evidence type="ECO:0000256" key="8">
    <source>
        <dbReference type="ARBA" id="ARBA00022723"/>
    </source>
</evidence>
<evidence type="ECO:0000256" key="10">
    <source>
        <dbReference type="ARBA" id="ARBA00022960"/>
    </source>
</evidence>
<dbReference type="PANTHER" id="PTHR43584:SF3">
    <property type="entry name" value="BIFUNCTIONAL PROTEIN GLMU"/>
    <property type="match status" value="1"/>
</dbReference>
<dbReference type="Proteomes" id="UP001314263">
    <property type="component" value="Unassembled WGS sequence"/>
</dbReference>
<dbReference type="GO" id="GO:0008360">
    <property type="term" value="P:regulation of cell shape"/>
    <property type="evidence" value="ECO:0007669"/>
    <property type="project" value="UniProtKB-KW"/>
</dbReference>
<evidence type="ECO:0000256" key="5">
    <source>
        <dbReference type="ARBA" id="ARBA00022490"/>
    </source>
</evidence>
<dbReference type="GO" id="GO:0003977">
    <property type="term" value="F:UDP-N-acetylglucosamine diphosphorylase activity"/>
    <property type="evidence" value="ECO:0007669"/>
    <property type="project" value="UniProtKB-EC"/>
</dbReference>
<feature type="region of interest" description="Disordered" evidence="17">
    <location>
        <begin position="100"/>
        <end position="121"/>
    </location>
</feature>
<evidence type="ECO:0000256" key="11">
    <source>
        <dbReference type="ARBA" id="ARBA00022984"/>
    </source>
</evidence>
<dbReference type="Pfam" id="PF00132">
    <property type="entry name" value="Hexapep"/>
    <property type="match status" value="1"/>
</dbReference>
<comment type="caution">
    <text evidence="18">The sequence shown here is derived from an EMBL/GenBank/DDBJ whole genome shotgun (WGS) entry which is preliminary data.</text>
</comment>
<keyword evidence="14" id="KW-0961">Cell wall biogenesis/degradation</keyword>
<dbReference type="GO" id="GO:0071555">
    <property type="term" value="P:cell wall organization"/>
    <property type="evidence" value="ECO:0007669"/>
    <property type="project" value="UniProtKB-KW"/>
</dbReference>
<comment type="catalytic activity">
    <reaction evidence="16">
        <text>N-acetyl-alpha-D-glucosamine 1-phosphate + UTP + H(+) = UDP-N-acetyl-alpha-D-glucosamine + diphosphate</text>
        <dbReference type="Rhea" id="RHEA:13509"/>
        <dbReference type="ChEBI" id="CHEBI:15378"/>
        <dbReference type="ChEBI" id="CHEBI:33019"/>
        <dbReference type="ChEBI" id="CHEBI:46398"/>
        <dbReference type="ChEBI" id="CHEBI:57705"/>
        <dbReference type="ChEBI" id="CHEBI:57776"/>
        <dbReference type="EC" id="2.7.7.23"/>
    </reaction>
</comment>
<dbReference type="InterPro" id="IPR018357">
    <property type="entry name" value="Hexapep_transf_CS"/>
</dbReference>
<feature type="compositionally biased region" description="Basic and acidic residues" evidence="17">
    <location>
        <begin position="440"/>
        <end position="456"/>
    </location>
</feature>
<keyword evidence="10" id="KW-0133">Cell shape</keyword>
<dbReference type="GO" id="GO:0019134">
    <property type="term" value="F:glucosamine-1-phosphate N-acetyltransferase activity"/>
    <property type="evidence" value="ECO:0007669"/>
    <property type="project" value="UniProtKB-EC"/>
</dbReference>
<proteinExistence type="inferred from homology"/>
<protein>
    <submittedName>
        <fullName evidence="18">Uncharacterized protein</fullName>
    </submittedName>
</protein>
<dbReference type="GO" id="GO:0006048">
    <property type="term" value="P:UDP-N-acetylglucosamine biosynthetic process"/>
    <property type="evidence" value="ECO:0007669"/>
    <property type="project" value="InterPro"/>
</dbReference>
<dbReference type="InterPro" id="IPR038009">
    <property type="entry name" value="GlmU_C_LbH"/>
</dbReference>
<comment type="similarity">
    <text evidence="4">In the N-terminal section; belongs to the N-acetylglucosamine-1-phosphate uridyltransferase family.</text>
</comment>
<keyword evidence="19" id="KW-1185">Reference proteome</keyword>
<evidence type="ECO:0000256" key="16">
    <source>
        <dbReference type="ARBA" id="ARBA00048493"/>
    </source>
</evidence>
<comment type="catalytic activity">
    <reaction evidence="15">
        <text>alpha-D-glucosamine 1-phosphate + acetyl-CoA = N-acetyl-alpha-D-glucosamine 1-phosphate + CoA + H(+)</text>
        <dbReference type="Rhea" id="RHEA:13725"/>
        <dbReference type="ChEBI" id="CHEBI:15378"/>
        <dbReference type="ChEBI" id="CHEBI:57287"/>
        <dbReference type="ChEBI" id="CHEBI:57288"/>
        <dbReference type="ChEBI" id="CHEBI:57776"/>
        <dbReference type="ChEBI" id="CHEBI:58516"/>
        <dbReference type="EC" id="2.3.1.157"/>
    </reaction>
</comment>
<evidence type="ECO:0000313" key="18">
    <source>
        <dbReference type="EMBL" id="CAK0758685.1"/>
    </source>
</evidence>
<feature type="region of interest" description="Disordered" evidence="17">
    <location>
        <begin position="434"/>
        <end position="463"/>
    </location>
</feature>
<comment type="subcellular location">
    <subcellularLocation>
        <location evidence="2">Cytoplasm</location>
    </subcellularLocation>
</comment>
<dbReference type="SUPFAM" id="SSF51161">
    <property type="entry name" value="Trimeric LpxA-like enzymes"/>
    <property type="match status" value="1"/>
</dbReference>
<reference evidence="18 19" key="1">
    <citation type="submission" date="2023-10" db="EMBL/GenBank/DDBJ databases">
        <authorList>
            <person name="Maclean D."/>
            <person name="Macfadyen A."/>
        </authorList>
    </citation>
    <scope>NUCLEOTIDE SEQUENCE [LARGE SCALE GENOMIC DNA]</scope>
</reference>
<dbReference type="InterPro" id="IPR001451">
    <property type="entry name" value="Hexapep"/>
</dbReference>
<dbReference type="Gene3D" id="2.160.10.10">
    <property type="entry name" value="Hexapeptide repeat proteins"/>
    <property type="match status" value="1"/>
</dbReference>
<evidence type="ECO:0000256" key="12">
    <source>
        <dbReference type="ARBA" id="ARBA00023268"/>
    </source>
</evidence>
<evidence type="ECO:0000256" key="3">
    <source>
        <dbReference type="ARBA" id="ARBA00007707"/>
    </source>
</evidence>
<dbReference type="GO" id="GO:0005737">
    <property type="term" value="C:cytoplasm"/>
    <property type="evidence" value="ECO:0007669"/>
    <property type="project" value="UniProtKB-SubCell"/>
</dbReference>
<keyword evidence="7" id="KW-0548">Nucleotidyltransferase</keyword>
<evidence type="ECO:0000256" key="7">
    <source>
        <dbReference type="ARBA" id="ARBA00022695"/>
    </source>
</evidence>
<evidence type="ECO:0000256" key="9">
    <source>
        <dbReference type="ARBA" id="ARBA00022842"/>
    </source>
</evidence>
<evidence type="ECO:0000256" key="4">
    <source>
        <dbReference type="ARBA" id="ARBA00007947"/>
    </source>
</evidence>
<keyword evidence="13" id="KW-0012">Acyltransferase</keyword>
<dbReference type="CDD" id="cd03353">
    <property type="entry name" value="LbH_GlmU_C"/>
    <property type="match status" value="1"/>
</dbReference>
<comment type="cofactor">
    <cofactor evidence="1">
        <name>Mg(2+)</name>
        <dbReference type="ChEBI" id="CHEBI:18420"/>
    </cofactor>
</comment>
<name>A0AAV1HXU2_9CHLO</name>
<evidence type="ECO:0000256" key="6">
    <source>
        <dbReference type="ARBA" id="ARBA00022679"/>
    </source>
</evidence>
<dbReference type="SUPFAM" id="SSF53448">
    <property type="entry name" value="Nucleotide-diphospho-sugar transferases"/>
    <property type="match status" value="1"/>
</dbReference>
<dbReference type="InterPro" id="IPR029044">
    <property type="entry name" value="Nucleotide-diphossugar_trans"/>
</dbReference>
<accession>A0AAV1HXU2</accession>
<keyword evidence="12" id="KW-0511">Multifunctional enzyme</keyword>
<organism evidence="18 19">
    <name type="scientific">Coccomyxa viridis</name>
    <dbReference type="NCBI Taxonomy" id="1274662"/>
    <lineage>
        <taxon>Eukaryota</taxon>
        <taxon>Viridiplantae</taxon>
        <taxon>Chlorophyta</taxon>
        <taxon>core chlorophytes</taxon>
        <taxon>Trebouxiophyceae</taxon>
        <taxon>Trebouxiophyceae incertae sedis</taxon>
        <taxon>Coccomyxaceae</taxon>
        <taxon>Coccomyxa</taxon>
    </lineage>
</organism>
<keyword evidence="11" id="KW-0573">Peptidoglycan synthesis</keyword>
<evidence type="ECO:0000313" key="19">
    <source>
        <dbReference type="Proteomes" id="UP001314263"/>
    </source>
</evidence>
<evidence type="ECO:0000256" key="2">
    <source>
        <dbReference type="ARBA" id="ARBA00004496"/>
    </source>
</evidence>
<sequence>MAPDATGRDWCSEFKVDCEKGHRPAVILFAAAHPNGMQSALPTALHPVADMPLINHNIEAALKVNPKQIIIVADAQHMEAIRQVVLQAFPDAPCVFSSLEDDEEAESGGSNGSIPRQSRQRRKAHRLLERDVADVIELHCHCLFRESIIHYRDKGLSYPCVTRGSISGQDKKPDRNETYGGPLLWATAAYWREVVAVDMTGSDRGPFHYEDSKDIYWIHDRVSLASAEREVRASLIKQQQLAGVTFRDEAGTFLSASVKIGRDTVLGVGVQIYGTTTVGRCVSIEGPTVIRNCTIGDNVRIGAFSHLEQVSLASNSGVGPFARLRAGASIDSGAYVGNFCELKGAHVGQGGNVCHLSYLGDADVGDRANIGAGTITCNYNGVAKYRTSIAADAFIGSNSTLVAPVTVGQGSLIAAGSVITSDVPAHALAIGRSRQTTKAQRAEATREKLRVQHEQKQSMAQKQ</sequence>
<evidence type="ECO:0000256" key="15">
    <source>
        <dbReference type="ARBA" id="ARBA00048247"/>
    </source>
</evidence>
<evidence type="ECO:0000256" key="17">
    <source>
        <dbReference type="SAM" id="MobiDB-lite"/>
    </source>
</evidence>
<dbReference type="InterPro" id="IPR050065">
    <property type="entry name" value="GlmU-like"/>
</dbReference>
<dbReference type="Gene3D" id="3.90.550.10">
    <property type="entry name" value="Spore Coat Polysaccharide Biosynthesis Protein SpsA, Chain A"/>
    <property type="match status" value="1"/>
</dbReference>
<keyword evidence="9" id="KW-0460">Magnesium</keyword>
<evidence type="ECO:0000256" key="14">
    <source>
        <dbReference type="ARBA" id="ARBA00023316"/>
    </source>
</evidence>
<gene>
    <name evidence="18" type="ORF">CVIRNUC_002639</name>
</gene>
<dbReference type="PANTHER" id="PTHR43584">
    <property type="entry name" value="NUCLEOTIDYL TRANSFERASE"/>
    <property type="match status" value="1"/>
</dbReference>
<evidence type="ECO:0000256" key="13">
    <source>
        <dbReference type="ARBA" id="ARBA00023315"/>
    </source>
</evidence>
<keyword evidence="5" id="KW-0963">Cytoplasm</keyword>
<dbReference type="AlphaFoldDB" id="A0AAV1HXU2"/>
<dbReference type="PROSITE" id="PS00101">
    <property type="entry name" value="HEXAPEP_TRANSFERASES"/>
    <property type="match status" value="1"/>
</dbReference>
<keyword evidence="8" id="KW-0479">Metal-binding</keyword>
<comment type="similarity">
    <text evidence="3">In the C-terminal section; belongs to the transferase hexapeptide repeat family.</text>
</comment>